<dbReference type="Pfam" id="PF01590">
    <property type="entry name" value="GAF"/>
    <property type="match status" value="1"/>
</dbReference>
<evidence type="ECO:0000256" key="4">
    <source>
        <dbReference type="ARBA" id="ARBA00022679"/>
    </source>
</evidence>
<dbReference type="SMART" id="SM00065">
    <property type="entry name" value="GAF"/>
    <property type="match status" value="2"/>
</dbReference>
<dbReference type="SMART" id="SM00387">
    <property type="entry name" value="HATPase_c"/>
    <property type="match status" value="1"/>
</dbReference>
<evidence type="ECO:0000256" key="1">
    <source>
        <dbReference type="ARBA" id="ARBA00000085"/>
    </source>
</evidence>
<feature type="compositionally biased region" description="Low complexity" evidence="7">
    <location>
        <begin position="951"/>
        <end position="973"/>
    </location>
</feature>
<feature type="compositionally biased region" description="Low complexity" evidence="7">
    <location>
        <begin position="889"/>
        <end position="900"/>
    </location>
</feature>
<dbReference type="InterPro" id="IPR003018">
    <property type="entry name" value="GAF"/>
</dbReference>
<dbReference type="Gene3D" id="1.10.287.130">
    <property type="match status" value="1"/>
</dbReference>
<dbReference type="InterPro" id="IPR005467">
    <property type="entry name" value="His_kinase_dom"/>
</dbReference>
<dbReference type="SUPFAM" id="SSF55781">
    <property type="entry name" value="GAF domain-like"/>
    <property type="match status" value="2"/>
</dbReference>
<dbReference type="InterPro" id="IPR001789">
    <property type="entry name" value="Sig_transdc_resp-reg_receiver"/>
</dbReference>
<dbReference type="OrthoDB" id="303614at2759"/>
<dbReference type="PANTHER" id="PTHR43047:SF72">
    <property type="entry name" value="OSMOSENSING HISTIDINE PROTEIN KINASE SLN1"/>
    <property type="match status" value="1"/>
</dbReference>
<dbReference type="InterPro" id="IPR029016">
    <property type="entry name" value="GAF-like_dom_sf"/>
</dbReference>
<protein>
    <recommendedName>
        <fullName evidence="2">histidine kinase</fullName>
        <ecNumber evidence="2">2.7.13.3</ecNumber>
    </recommendedName>
</protein>
<feature type="domain" description="Response regulatory" evidence="9">
    <location>
        <begin position="983"/>
        <end position="1105"/>
    </location>
</feature>
<dbReference type="Pfam" id="PF00512">
    <property type="entry name" value="HisKA"/>
    <property type="match status" value="1"/>
</dbReference>
<evidence type="ECO:0000256" key="5">
    <source>
        <dbReference type="ARBA" id="ARBA00022777"/>
    </source>
</evidence>
<dbReference type="GO" id="GO:0005886">
    <property type="term" value="C:plasma membrane"/>
    <property type="evidence" value="ECO:0007669"/>
    <property type="project" value="TreeGrafter"/>
</dbReference>
<dbReference type="InterPro" id="IPR003661">
    <property type="entry name" value="HisK_dim/P_dom"/>
</dbReference>
<evidence type="ECO:0000259" key="8">
    <source>
        <dbReference type="PROSITE" id="PS50109"/>
    </source>
</evidence>
<dbReference type="EC" id="2.7.13.3" evidence="2"/>
<evidence type="ECO:0000313" key="11">
    <source>
        <dbReference type="Proteomes" id="UP000186594"/>
    </source>
</evidence>
<dbReference type="GO" id="GO:0009927">
    <property type="term" value="F:histidine phosphotransfer kinase activity"/>
    <property type="evidence" value="ECO:0007669"/>
    <property type="project" value="TreeGrafter"/>
</dbReference>
<dbReference type="SUPFAM" id="SSF52172">
    <property type="entry name" value="CheY-like"/>
    <property type="match status" value="1"/>
</dbReference>
<dbReference type="Pfam" id="PF00072">
    <property type="entry name" value="Response_reg"/>
    <property type="match status" value="1"/>
</dbReference>
<keyword evidence="11" id="KW-1185">Reference proteome</keyword>
<dbReference type="Gene3D" id="3.30.565.10">
    <property type="entry name" value="Histidine kinase-like ATPase, C-terminal domain"/>
    <property type="match status" value="1"/>
</dbReference>
<dbReference type="SMART" id="SM00448">
    <property type="entry name" value="REC"/>
    <property type="match status" value="1"/>
</dbReference>
<evidence type="ECO:0000256" key="2">
    <source>
        <dbReference type="ARBA" id="ARBA00012438"/>
    </source>
</evidence>
<dbReference type="OMA" id="RYPKGHI"/>
<dbReference type="PRINTS" id="PR00344">
    <property type="entry name" value="BCTRLSENSOR"/>
</dbReference>
<evidence type="ECO:0000256" key="3">
    <source>
        <dbReference type="ARBA" id="ARBA00022553"/>
    </source>
</evidence>
<proteinExistence type="predicted"/>
<dbReference type="Gene3D" id="3.30.450.40">
    <property type="match status" value="1"/>
</dbReference>
<dbReference type="SUPFAM" id="SSF55874">
    <property type="entry name" value="ATPase domain of HSP90 chaperone/DNA topoisomerase II/histidine kinase"/>
    <property type="match status" value="1"/>
</dbReference>
<dbReference type="GO" id="GO:0000155">
    <property type="term" value="F:phosphorelay sensor kinase activity"/>
    <property type="evidence" value="ECO:0007669"/>
    <property type="project" value="InterPro"/>
</dbReference>
<feature type="region of interest" description="Disordered" evidence="7">
    <location>
        <begin position="945"/>
        <end position="975"/>
    </location>
</feature>
<dbReference type="Proteomes" id="UP000186594">
    <property type="component" value="Unassembled WGS sequence"/>
</dbReference>
<evidence type="ECO:0000256" key="6">
    <source>
        <dbReference type="PROSITE-ProRule" id="PRU00169"/>
    </source>
</evidence>
<dbReference type="EMBL" id="LXFE01000257">
    <property type="protein sequence ID" value="OLL25998.1"/>
    <property type="molecule type" value="Genomic_DNA"/>
</dbReference>
<dbReference type="Pfam" id="PF02518">
    <property type="entry name" value="HATPase_c"/>
    <property type="match status" value="1"/>
</dbReference>
<gene>
    <name evidence="10" type="ORF">NEOLI_000171</name>
</gene>
<dbReference type="PANTHER" id="PTHR43047">
    <property type="entry name" value="TWO-COMPONENT HISTIDINE PROTEIN KINASE"/>
    <property type="match status" value="1"/>
</dbReference>
<dbReference type="AlphaFoldDB" id="A0A1U7LTQ9"/>
<dbReference type="Gene3D" id="3.40.50.2300">
    <property type="match status" value="1"/>
</dbReference>
<name>A0A1U7LTQ9_NEOID</name>
<dbReference type="InterPro" id="IPR036890">
    <property type="entry name" value="HATPase_C_sf"/>
</dbReference>
<dbReference type="CDD" id="cd00082">
    <property type="entry name" value="HisKA"/>
    <property type="match status" value="1"/>
</dbReference>
<dbReference type="STRING" id="1198029.A0A1U7LTQ9"/>
<comment type="caution">
    <text evidence="10">The sequence shown here is derived from an EMBL/GenBank/DDBJ whole genome shotgun (WGS) entry which is preliminary data.</text>
</comment>
<feature type="modified residue" description="4-aspartylphosphate" evidence="6">
    <location>
        <position position="1034"/>
    </location>
</feature>
<dbReference type="InterPro" id="IPR003594">
    <property type="entry name" value="HATPase_dom"/>
</dbReference>
<dbReference type="CDD" id="cd17546">
    <property type="entry name" value="REC_hyHK_CKI1_RcsC-like"/>
    <property type="match status" value="1"/>
</dbReference>
<reference evidence="10 11" key="1">
    <citation type="submission" date="2016-04" db="EMBL/GenBank/DDBJ databases">
        <title>Evolutionary innovation and constraint leading to complex multicellularity in the Ascomycota.</title>
        <authorList>
            <person name="Cisse O."/>
            <person name="Nguyen A."/>
            <person name="Hewitt D.A."/>
            <person name="Jedd G."/>
            <person name="Stajich J.E."/>
        </authorList>
    </citation>
    <scope>NUCLEOTIDE SEQUENCE [LARGE SCALE GENOMIC DNA]</scope>
    <source>
        <strain evidence="10 11">DAH-3</strain>
    </source>
</reference>
<dbReference type="FunFam" id="1.10.287.130:FF:000023">
    <property type="entry name" value="Sensor histidine kinase/response regulator, putative"/>
    <property type="match status" value="1"/>
</dbReference>
<organism evidence="10 11">
    <name type="scientific">Neolecta irregularis (strain DAH-3)</name>
    <dbReference type="NCBI Taxonomy" id="1198029"/>
    <lineage>
        <taxon>Eukaryota</taxon>
        <taxon>Fungi</taxon>
        <taxon>Dikarya</taxon>
        <taxon>Ascomycota</taxon>
        <taxon>Taphrinomycotina</taxon>
        <taxon>Neolectales</taxon>
        <taxon>Neolectaceae</taxon>
        <taxon>Neolecta</taxon>
    </lineage>
</organism>
<dbReference type="InterPro" id="IPR004358">
    <property type="entry name" value="Sig_transdc_His_kin-like_C"/>
</dbReference>
<dbReference type="PROSITE" id="PS50109">
    <property type="entry name" value="HIS_KIN"/>
    <property type="match status" value="1"/>
</dbReference>
<evidence type="ECO:0000313" key="10">
    <source>
        <dbReference type="EMBL" id="OLL25998.1"/>
    </source>
</evidence>
<sequence length="1105" mass="120755">MQSAVAEDNLTDAAADIFLARYAAGDIDHPGTRPPPALGDAVNFQSPYGPSDAARLKALYRYDLLGHLARSPPVVPALDLQRFSRLASIITGAQTVLVTFIDDAFVHVVEESGPLNLIGLALPRPLAICSHTILRQSDRMFAVRDLSQDWRFNNNPFVTGPTYIKFYCGVPLRTRDGHNIGTICALDTRPRDTPPSAEQGLRDLAHCIMCEIELRRDRRRLSVKSQMQNSISEFTRGFFNSTVRNKRASVSDCDCDYDEVDLRNLFQSASDLIRNTLEIDGVSFVDIESVDCPFSSPSSPSGENSTNGQLSTSSVDNLVPLPLLASSASDLDHASHGAWYCSIAASLLRLYPSGHVFDDGLPPELNGLVPESTQSVLLVPIYDHRHQPFAICCAWSCSTCSTFGDQEQGYLEAFSDQIISEVVKRRVIVADRAKAAFISNISHELRSPLHGILASAEFLSDTKMNLLQTGFVDTIDKCGRTLLDVINHVLDFSKLRHLANMKPHSDDASVLAIRENAVDLVEIVEQVAESCYAGYEFKGMQGLSDVLSMSENKREPLTVIIDVDYRPNGYVFPIQQGAFRRIIMNLVGNALKYTNRGFVRVFMSLNKQTASEQSNEGILKLVISDSGKGIASSFLKTNLFAPFMQENPLQVGAGLGLSIVKQLVESLDGEIDIQSELGDGTQATVLLPVKSSVNMDGLSLNESSFENPTIDILSLLNSSVPSFTAHIAPSDDQSEASLKLADSMRRYLIHWVGVNIVHDVEAADLIITDDSPHYLYEYLESTKTGKTVARPMIVLCSNVARYENMANQADLGRVIDFVSKPCGPSKLAKAIMFCLLNQEHNIAARSRNGSYPNVNVANGTVRFSPVIGGRRGSLETSMVYLQGLGMVASESTSSPSEPAPFIGGKRQKTSPNGINSLLSSAEPATVVDHLTSNLLAPAPSTVFSPTNSSYTNESPFTTSSSSTELSYLPRSSSESLGSIKKPYILFAEDNSINAMILITLMRKGKYPFVQAINGLEAVHAFITEPLGFDFILMDIQMPVMDGFQATAEIRKIESQRKNGKRSKIIALTGLAANEDRDRAFAAGVDDFLTKPVNMATLQRVVENRK</sequence>
<dbReference type="PROSITE" id="PS50110">
    <property type="entry name" value="RESPONSE_REGULATORY"/>
    <property type="match status" value="1"/>
</dbReference>
<dbReference type="SUPFAM" id="SSF47384">
    <property type="entry name" value="Homodimeric domain of signal transducing histidine kinase"/>
    <property type="match status" value="1"/>
</dbReference>
<dbReference type="InterPro" id="IPR036097">
    <property type="entry name" value="HisK_dim/P_sf"/>
</dbReference>
<dbReference type="SMART" id="SM00388">
    <property type="entry name" value="HisKA"/>
    <property type="match status" value="1"/>
</dbReference>
<dbReference type="InterPro" id="IPR011006">
    <property type="entry name" value="CheY-like_superfamily"/>
</dbReference>
<evidence type="ECO:0000256" key="7">
    <source>
        <dbReference type="SAM" id="MobiDB-lite"/>
    </source>
</evidence>
<evidence type="ECO:0000259" key="9">
    <source>
        <dbReference type="PROSITE" id="PS50110"/>
    </source>
</evidence>
<keyword evidence="3 6" id="KW-0597">Phosphoprotein</keyword>
<feature type="domain" description="Histidine kinase" evidence="8">
    <location>
        <begin position="440"/>
        <end position="691"/>
    </location>
</feature>
<keyword evidence="5" id="KW-0418">Kinase</keyword>
<feature type="region of interest" description="Disordered" evidence="7">
    <location>
        <begin position="889"/>
        <end position="917"/>
    </location>
</feature>
<comment type="catalytic activity">
    <reaction evidence="1">
        <text>ATP + protein L-histidine = ADP + protein N-phospho-L-histidine.</text>
        <dbReference type="EC" id="2.7.13.3"/>
    </reaction>
</comment>
<accession>A0A1U7LTQ9</accession>
<keyword evidence="4" id="KW-0808">Transferase</keyword>